<dbReference type="Pfam" id="PF19554">
    <property type="entry name" value="DUF6077"/>
    <property type="match status" value="1"/>
</dbReference>
<keyword evidence="3" id="KW-1185">Reference proteome</keyword>
<keyword evidence="1" id="KW-1133">Transmembrane helix</keyword>
<feature type="transmembrane region" description="Helical" evidence="1">
    <location>
        <begin position="246"/>
        <end position="268"/>
    </location>
</feature>
<organism evidence="2 3">
    <name type="scientific">Hominiventricola aquisgranensis</name>
    <dbReference type="NCBI Taxonomy" id="3133164"/>
    <lineage>
        <taxon>Bacteria</taxon>
        <taxon>Bacillati</taxon>
        <taxon>Bacillota</taxon>
        <taxon>Clostridia</taxon>
        <taxon>Lachnospirales</taxon>
        <taxon>Lachnospiraceae</taxon>
        <taxon>Hominiventricola</taxon>
    </lineage>
</organism>
<feature type="transmembrane region" description="Helical" evidence="1">
    <location>
        <begin position="216"/>
        <end position="234"/>
    </location>
</feature>
<reference evidence="2 3" key="1">
    <citation type="submission" date="2024-03" db="EMBL/GenBank/DDBJ databases">
        <title>Human intestinal bacterial collection.</title>
        <authorList>
            <person name="Pauvert C."/>
            <person name="Hitch T.C.A."/>
            <person name="Clavel T."/>
        </authorList>
    </citation>
    <scope>NUCLEOTIDE SEQUENCE [LARGE SCALE GENOMIC DNA]</scope>
    <source>
        <strain evidence="2 3">CLA-AA-H78B</strain>
    </source>
</reference>
<sequence length="344" mass="39350">MRLEILRTAILFFGGAFFAGYGLRRVLKLHKEGFWFSIVAGVMVWWALMELILVPMTMKLASFHSFVMVYTIVAGMVSLAGVFCWKDILEDGKEFLKNWRQYVTLGHLVALVLICYQLWFLHHHMYLEWDDTYYVNLANEAVWSDKIYWVYPETGAMADFDKRYVLSLWPIFYAWLSKLIGMIPTIMAHTILPWLIIPLAYMVYGLLGKKLFPEDIGLQGMFLAFAVLLHLFMSGEHTSGLTFLSITPWVGKGILATVLIPLLFYWMLRIALQEKTWADWWMLGVTGLAGCLLSSMGIMLTPVFVGLTILVVSLKKKSISCLAYGIAACIPCIILGVYYIYLTH</sequence>
<comment type="caution">
    <text evidence="2">The sequence shown here is derived from an EMBL/GenBank/DDBJ whole genome shotgun (WGS) entry which is preliminary data.</text>
</comment>
<feature type="transmembrane region" description="Helical" evidence="1">
    <location>
        <begin position="103"/>
        <end position="121"/>
    </location>
</feature>
<dbReference type="EMBL" id="JBBMFC010000033">
    <property type="protein sequence ID" value="MEQ2579917.1"/>
    <property type="molecule type" value="Genomic_DNA"/>
</dbReference>
<evidence type="ECO:0000313" key="3">
    <source>
        <dbReference type="Proteomes" id="UP001470288"/>
    </source>
</evidence>
<keyword evidence="1" id="KW-0472">Membrane</keyword>
<name>A0ABV1I406_9FIRM</name>
<keyword evidence="1" id="KW-0812">Transmembrane</keyword>
<protein>
    <submittedName>
        <fullName evidence="2">DUF6077 domain-containing protein</fullName>
    </submittedName>
</protein>
<feature type="transmembrane region" description="Helical" evidence="1">
    <location>
        <begin position="280"/>
        <end position="310"/>
    </location>
</feature>
<dbReference type="Proteomes" id="UP001470288">
    <property type="component" value="Unassembled WGS sequence"/>
</dbReference>
<proteinExistence type="predicted"/>
<feature type="transmembrane region" description="Helical" evidence="1">
    <location>
        <begin position="66"/>
        <end position="83"/>
    </location>
</feature>
<evidence type="ECO:0000313" key="2">
    <source>
        <dbReference type="EMBL" id="MEQ2579917.1"/>
    </source>
</evidence>
<evidence type="ECO:0000256" key="1">
    <source>
        <dbReference type="SAM" id="Phobius"/>
    </source>
</evidence>
<dbReference type="RefSeq" id="WP_349145060.1">
    <property type="nucleotide sequence ID" value="NZ_JBBMFC010000033.1"/>
</dbReference>
<accession>A0ABV1I406</accession>
<feature type="transmembrane region" description="Helical" evidence="1">
    <location>
        <begin position="34"/>
        <end position="54"/>
    </location>
</feature>
<feature type="transmembrane region" description="Helical" evidence="1">
    <location>
        <begin position="172"/>
        <end position="196"/>
    </location>
</feature>
<gene>
    <name evidence="2" type="ORF">WMO62_13975</name>
</gene>
<feature type="transmembrane region" description="Helical" evidence="1">
    <location>
        <begin position="322"/>
        <end position="341"/>
    </location>
</feature>
<dbReference type="InterPro" id="IPR045723">
    <property type="entry name" value="DUF6077"/>
</dbReference>